<dbReference type="RefSeq" id="WP_263592668.1">
    <property type="nucleotide sequence ID" value="NZ_CP107020.1"/>
</dbReference>
<sequence length="259" mass="26775">MSAAAAPAPLTAVVTGASSGIGRATARRLAADGWRVLAVARREDRLASLAAETGCLTHAVDVTSDSSVAGLVDRVDELFGGSLNAVVNIAGGALGTERIEDADIEQWRAMYETNVLGTLRVTRALLPALRASGRGDVLVLSSTAADAAYEGGGGYNAAKAGERMIAGALRLELNGERIRVIEIAPGMVRTEEFSLVRLGGDRAAADRVYDGVEQPLTAEDCADVIAYALGAPHHVNLDLVTVRPLAQAAQHKVARGAGL</sequence>
<reference evidence="3" key="1">
    <citation type="submission" date="2022-10" db="EMBL/GenBank/DDBJ databases">
        <title>Whole-Genome Sequencing of Brachybacterium huguangmaarense BRM-3, Isolated from Betula schmidtii.</title>
        <authorList>
            <person name="Haam D."/>
        </authorList>
    </citation>
    <scope>NUCLEOTIDE SEQUENCE</scope>
    <source>
        <strain evidence="3">BRM-3</strain>
    </source>
</reference>
<proteinExistence type="inferred from homology"/>
<gene>
    <name evidence="3" type="ORF">BRM3_07270</name>
</gene>
<dbReference type="InterPro" id="IPR002347">
    <property type="entry name" value="SDR_fam"/>
</dbReference>
<dbReference type="Gene3D" id="3.40.50.720">
    <property type="entry name" value="NAD(P)-binding Rossmann-like Domain"/>
    <property type="match status" value="1"/>
</dbReference>
<dbReference type="PRINTS" id="PR00081">
    <property type="entry name" value="GDHRDH"/>
</dbReference>
<dbReference type="InterPro" id="IPR036291">
    <property type="entry name" value="NAD(P)-bd_dom_sf"/>
</dbReference>
<dbReference type="Proteomes" id="UP001164305">
    <property type="component" value="Chromosome"/>
</dbReference>
<dbReference type="PANTHER" id="PTHR42901:SF1">
    <property type="entry name" value="ALCOHOL DEHYDROGENASE"/>
    <property type="match status" value="1"/>
</dbReference>
<comment type="similarity">
    <text evidence="1">Belongs to the short-chain dehydrogenases/reductases (SDR) family.</text>
</comment>
<accession>A0ABY6FYD4</accession>
<evidence type="ECO:0000256" key="2">
    <source>
        <dbReference type="ARBA" id="ARBA00023002"/>
    </source>
</evidence>
<dbReference type="EMBL" id="CP107020">
    <property type="protein sequence ID" value="UYG15454.1"/>
    <property type="molecule type" value="Genomic_DNA"/>
</dbReference>
<dbReference type="PANTHER" id="PTHR42901">
    <property type="entry name" value="ALCOHOL DEHYDROGENASE"/>
    <property type="match status" value="1"/>
</dbReference>
<name>A0ABY6FYD4_9MICO</name>
<organism evidence="3 4">
    <name type="scientific">Brachybacterium huguangmaarense</name>
    <dbReference type="NCBI Taxonomy" id="1652028"/>
    <lineage>
        <taxon>Bacteria</taxon>
        <taxon>Bacillati</taxon>
        <taxon>Actinomycetota</taxon>
        <taxon>Actinomycetes</taxon>
        <taxon>Micrococcales</taxon>
        <taxon>Dermabacteraceae</taxon>
        <taxon>Brachybacterium</taxon>
    </lineage>
</organism>
<keyword evidence="4" id="KW-1185">Reference proteome</keyword>
<dbReference type="SUPFAM" id="SSF51735">
    <property type="entry name" value="NAD(P)-binding Rossmann-fold domains"/>
    <property type="match status" value="1"/>
</dbReference>
<evidence type="ECO:0000313" key="3">
    <source>
        <dbReference type="EMBL" id="UYG15454.1"/>
    </source>
</evidence>
<protein>
    <submittedName>
        <fullName evidence="3">SDR family oxidoreductase</fullName>
    </submittedName>
</protein>
<evidence type="ECO:0000256" key="1">
    <source>
        <dbReference type="ARBA" id="ARBA00006484"/>
    </source>
</evidence>
<evidence type="ECO:0000313" key="4">
    <source>
        <dbReference type="Proteomes" id="UP001164305"/>
    </source>
</evidence>
<keyword evidence="2" id="KW-0560">Oxidoreductase</keyword>
<dbReference type="Pfam" id="PF00106">
    <property type="entry name" value="adh_short"/>
    <property type="match status" value="1"/>
</dbReference>